<dbReference type="PROSITE" id="PS50977">
    <property type="entry name" value="HTH_TETR_2"/>
    <property type="match status" value="1"/>
</dbReference>
<evidence type="ECO:0000259" key="4">
    <source>
        <dbReference type="PROSITE" id="PS50977"/>
    </source>
</evidence>
<proteinExistence type="predicted"/>
<dbReference type="Proteomes" id="UP000003759">
    <property type="component" value="Chromosome"/>
</dbReference>
<dbReference type="InterPro" id="IPR039532">
    <property type="entry name" value="TetR_C_Firmicutes"/>
</dbReference>
<dbReference type="KEGG" id="bpw:WESB_0169"/>
<organism evidence="5 6">
    <name type="scientific">Brachyspira pilosicoli WesB</name>
    <dbReference type="NCBI Taxonomy" id="1161918"/>
    <lineage>
        <taxon>Bacteria</taxon>
        <taxon>Pseudomonadati</taxon>
        <taxon>Spirochaetota</taxon>
        <taxon>Spirochaetia</taxon>
        <taxon>Brachyspirales</taxon>
        <taxon>Brachyspiraceae</taxon>
        <taxon>Brachyspira</taxon>
    </lineage>
</organism>
<dbReference type="HOGENOM" id="CLU_087539_3_2_12"/>
<dbReference type="Gene3D" id="1.10.357.10">
    <property type="entry name" value="Tetracycline Repressor, domain 2"/>
    <property type="match status" value="1"/>
</dbReference>
<dbReference type="AlphaFoldDB" id="K0JHR4"/>
<keyword evidence="1 2" id="KW-0238">DNA-binding</keyword>
<gene>
    <name evidence="5" type="ORF">WESB_0169</name>
</gene>
<dbReference type="InterPro" id="IPR001647">
    <property type="entry name" value="HTH_TetR"/>
</dbReference>
<evidence type="ECO:0000313" key="5">
    <source>
        <dbReference type="EMBL" id="CCG55641.1"/>
    </source>
</evidence>
<dbReference type="PANTHER" id="PTHR43479:SF7">
    <property type="entry name" value="TETR-FAMILY TRANSCRIPTIONAL REGULATOR"/>
    <property type="match status" value="1"/>
</dbReference>
<dbReference type="SUPFAM" id="SSF46689">
    <property type="entry name" value="Homeodomain-like"/>
    <property type="match status" value="1"/>
</dbReference>
<dbReference type="Pfam" id="PF00440">
    <property type="entry name" value="TetR_N"/>
    <property type="match status" value="1"/>
</dbReference>
<dbReference type="InterPro" id="IPR009057">
    <property type="entry name" value="Homeodomain-like_sf"/>
</dbReference>
<dbReference type="PANTHER" id="PTHR43479">
    <property type="entry name" value="ACREF/ENVCD OPERON REPRESSOR-RELATED"/>
    <property type="match status" value="1"/>
</dbReference>
<reference evidence="5 6" key="1">
    <citation type="journal article" date="2012" name="BMC Genomics">
        <title>Comparative genomics of Brachyspira pilosicoli strains: genome rearrangements, reductions and correlation of genetic compliment with phenotypic diversity.</title>
        <authorList>
            <person name="Mappley L.J."/>
            <person name="Black M.L."/>
            <person name="Abuoun M."/>
            <person name="Darby A.C."/>
            <person name="Woodward M.J."/>
            <person name="Parkhill J."/>
            <person name="Turner A.K."/>
            <person name="Bellgard M.I."/>
            <person name="La T."/>
            <person name="Phillips N.D."/>
            <person name="La Ragione R.M."/>
            <person name="Hampson D.J."/>
        </authorList>
    </citation>
    <scope>NUCLEOTIDE SEQUENCE [LARGE SCALE GENOMIC DNA]</scope>
    <source>
        <strain evidence="5">WesB</strain>
    </source>
</reference>
<evidence type="ECO:0000256" key="1">
    <source>
        <dbReference type="ARBA" id="ARBA00023125"/>
    </source>
</evidence>
<protein>
    <submittedName>
        <fullName evidence="5">Regulatory protein, TetR family</fullName>
    </submittedName>
</protein>
<sequence>MKTLNNKSTIKANKTKKILEDALGALLEEKPFEEIRVIDICSKANMHRSTFYTYFNDKYELLKSKLDEYEAKFLEDLQRYKIEDKLKDFHIDIMIKILQYFYFNRKYLKIIFQNNKDNSITKILQKYLEVYVIEGVKDMKLAKPDKPYFFNVMGAFYSGAFITVISEWILNDCTIKPQELAECISDIIMQRIFVYE</sequence>
<dbReference type="RefSeq" id="WP_014932164.1">
    <property type="nucleotide sequence ID" value="NC_018604.1"/>
</dbReference>
<name>K0JHR4_BRAPL</name>
<feature type="transmembrane region" description="Helical" evidence="3">
    <location>
        <begin position="148"/>
        <end position="170"/>
    </location>
</feature>
<evidence type="ECO:0000256" key="2">
    <source>
        <dbReference type="PROSITE-ProRule" id="PRU00335"/>
    </source>
</evidence>
<evidence type="ECO:0000256" key="3">
    <source>
        <dbReference type="SAM" id="Phobius"/>
    </source>
</evidence>
<keyword evidence="3" id="KW-1133">Transmembrane helix</keyword>
<dbReference type="EMBL" id="HE793032">
    <property type="protein sequence ID" value="CCG55641.1"/>
    <property type="molecule type" value="Genomic_DNA"/>
</dbReference>
<keyword evidence="3" id="KW-0472">Membrane</keyword>
<feature type="DNA-binding region" description="H-T-H motif" evidence="2">
    <location>
        <begin position="36"/>
        <end position="55"/>
    </location>
</feature>
<feature type="domain" description="HTH tetR-type" evidence="4">
    <location>
        <begin position="13"/>
        <end position="73"/>
    </location>
</feature>
<dbReference type="GO" id="GO:0003677">
    <property type="term" value="F:DNA binding"/>
    <property type="evidence" value="ECO:0007669"/>
    <property type="project" value="UniProtKB-UniRule"/>
</dbReference>
<dbReference type="InterPro" id="IPR050624">
    <property type="entry name" value="HTH-type_Tx_Regulator"/>
</dbReference>
<accession>K0JHR4</accession>
<dbReference type="OrthoDB" id="9810250at2"/>
<keyword evidence="3" id="KW-0812">Transmembrane</keyword>
<evidence type="ECO:0000313" key="6">
    <source>
        <dbReference type="Proteomes" id="UP000003759"/>
    </source>
</evidence>
<dbReference type="Pfam" id="PF14278">
    <property type="entry name" value="TetR_C_8"/>
    <property type="match status" value="1"/>
</dbReference>
<dbReference type="PATRIC" id="fig|1161918.5.peg.910"/>